<evidence type="ECO:0000313" key="3">
    <source>
        <dbReference type="Proteomes" id="UP001497472"/>
    </source>
</evidence>
<dbReference type="AlphaFoldDB" id="A0AAV1K632"/>
<dbReference type="Proteomes" id="UP001497472">
    <property type="component" value="Unassembled WGS sequence"/>
</dbReference>
<evidence type="ECO:0000256" key="1">
    <source>
        <dbReference type="SAM" id="MobiDB-lite"/>
    </source>
</evidence>
<dbReference type="EMBL" id="CAVLEF010000281">
    <property type="protein sequence ID" value="CAK1556061.1"/>
    <property type="molecule type" value="Genomic_DNA"/>
</dbReference>
<organism evidence="2 3">
    <name type="scientific">Leptosia nina</name>
    <dbReference type="NCBI Taxonomy" id="320188"/>
    <lineage>
        <taxon>Eukaryota</taxon>
        <taxon>Metazoa</taxon>
        <taxon>Ecdysozoa</taxon>
        <taxon>Arthropoda</taxon>
        <taxon>Hexapoda</taxon>
        <taxon>Insecta</taxon>
        <taxon>Pterygota</taxon>
        <taxon>Neoptera</taxon>
        <taxon>Endopterygota</taxon>
        <taxon>Lepidoptera</taxon>
        <taxon>Glossata</taxon>
        <taxon>Ditrysia</taxon>
        <taxon>Papilionoidea</taxon>
        <taxon>Pieridae</taxon>
        <taxon>Pierinae</taxon>
        <taxon>Leptosia</taxon>
    </lineage>
</organism>
<reference evidence="2 3" key="1">
    <citation type="submission" date="2023-11" db="EMBL/GenBank/DDBJ databases">
        <authorList>
            <person name="Okamura Y."/>
        </authorList>
    </citation>
    <scope>NUCLEOTIDE SEQUENCE [LARGE SCALE GENOMIC DNA]</scope>
</reference>
<evidence type="ECO:0000313" key="2">
    <source>
        <dbReference type="EMBL" id="CAK1556061.1"/>
    </source>
</evidence>
<proteinExistence type="predicted"/>
<keyword evidence="3" id="KW-1185">Reference proteome</keyword>
<sequence length="250" mass="28073">MEGGAGDNDFKAGEGQERRIAANAAKTQAIVFGAGKLPPVLRFLDTDILWRPQVKYLGVTLDRRLSLRKHAIGAAGRASAATAKLRPLLESRLPTRAKLALYRQYIRPHLTYAAPAWYGLTSESSRQRLRAVQNKALRRIVLREKRDHRPGPPSGEPRRLHPKTGDADVRPCRRFAHLRDIAPHHTRPPDHRRASQFSPHPAENPARVTERERAVAAPEEDAIFFSLAVVRTTAQRLKPRKASATCRRAR</sequence>
<comment type="caution">
    <text evidence="2">The sequence shown here is derived from an EMBL/GenBank/DDBJ whole genome shotgun (WGS) entry which is preliminary data.</text>
</comment>
<evidence type="ECO:0008006" key="4">
    <source>
        <dbReference type="Google" id="ProtNLM"/>
    </source>
</evidence>
<accession>A0AAV1K632</accession>
<feature type="compositionally biased region" description="Basic and acidic residues" evidence="1">
    <location>
        <begin position="141"/>
        <end position="193"/>
    </location>
</feature>
<protein>
    <recommendedName>
        <fullName evidence="4">RNA-directed DNA polymerase from mobile element jockey</fullName>
    </recommendedName>
</protein>
<name>A0AAV1K632_9NEOP</name>
<gene>
    <name evidence="2" type="ORF">LNINA_LOCUS14834</name>
</gene>
<feature type="region of interest" description="Disordered" evidence="1">
    <location>
        <begin position="140"/>
        <end position="214"/>
    </location>
</feature>